<dbReference type="RefSeq" id="WP_184904292.1">
    <property type="nucleotide sequence ID" value="NZ_JACHMX010000001.1"/>
</dbReference>
<comment type="caution">
    <text evidence="1">The sequence shown here is derived from an EMBL/GenBank/DDBJ whole genome shotgun (WGS) entry which is preliminary data.</text>
</comment>
<protein>
    <recommendedName>
        <fullName evidence="3">Glyoxalase-like domain-containing protein</fullName>
    </recommendedName>
</protein>
<accession>A0A841BG15</accession>
<dbReference type="Proteomes" id="UP000580861">
    <property type="component" value="Unassembled WGS sequence"/>
</dbReference>
<dbReference type="InterPro" id="IPR029068">
    <property type="entry name" value="Glyas_Bleomycin-R_OHBP_Dase"/>
</dbReference>
<dbReference type="SUPFAM" id="SSF54593">
    <property type="entry name" value="Glyoxalase/Bleomycin resistance protein/Dihydroxybiphenyl dioxygenase"/>
    <property type="match status" value="1"/>
</dbReference>
<evidence type="ECO:0000313" key="2">
    <source>
        <dbReference type="Proteomes" id="UP000580861"/>
    </source>
</evidence>
<dbReference type="EMBL" id="JACHMX010000001">
    <property type="protein sequence ID" value="MBB5857841.1"/>
    <property type="molecule type" value="Genomic_DNA"/>
</dbReference>
<proteinExistence type="predicted"/>
<gene>
    <name evidence="1" type="ORF">HDA45_007928</name>
</gene>
<dbReference type="AlphaFoldDB" id="A0A841BG15"/>
<sequence length="66" mass="6979">MAHAPEAAGQGSVVIGVEDVDELAALGVECGSVQDYDFVKLSDAVDPEGNKISFVWENPNYQPPSD</sequence>
<organism evidence="1 2">
    <name type="scientific">Amycolatopsis umgeniensis</name>
    <dbReference type="NCBI Taxonomy" id="336628"/>
    <lineage>
        <taxon>Bacteria</taxon>
        <taxon>Bacillati</taxon>
        <taxon>Actinomycetota</taxon>
        <taxon>Actinomycetes</taxon>
        <taxon>Pseudonocardiales</taxon>
        <taxon>Pseudonocardiaceae</taxon>
        <taxon>Amycolatopsis</taxon>
    </lineage>
</organism>
<name>A0A841BG15_9PSEU</name>
<reference evidence="1 2" key="1">
    <citation type="submission" date="2020-08" db="EMBL/GenBank/DDBJ databases">
        <title>Sequencing the genomes of 1000 actinobacteria strains.</title>
        <authorList>
            <person name="Klenk H.-P."/>
        </authorList>
    </citation>
    <scope>NUCLEOTIDE SEQUENCE [LARGE SCALE GENOMIC DNA]</scope>
    <source>
        <strain evidence="1 2">DSM 45272</strain>
    </source>
</reference>
<keyword evidence="2" id="KW-1185">Reference proteome</keyword>
<evidence type="ECO:0000313" key="1">
    <source>
        <dbReference type="EMBL" id="MBB5857841.1"/>
    </source>
</evidence>
<evidence type="ECO:0008006" key="3">
    <source>
        <dbReference type="Google" id="ProtNLM"/>
    </source>
</evidence>